<dbReference type="Proteomes" id="UP000007115">
    <property type="component" value="Unassembled WGS sequence"/>
</dbReference>
<protein>
    <submittedName>
        <fullName evidence="1">Uncharacterized protein</fullName>
    </submittedName>
</protein>
<dbReference type="VEuPathDB" id="FungiDB:TRIVIDRAFT_71002"/>
<dbReference type="RefSeq" id="XP_013956229.1">
    <property type="nucleotide sequence ID" value="XM_014100754.1"/>
</dbReference>
<keyword evidence="2" id="KW-1185">Reference proteome</keyword>
<dbReference type="STRING" id="413071.G9MU48"/>
<gene>
    <name evidence="1" type="ORF">TRIVIDRAFT_71002</name>
</gene>
<dbReference type="GeneID" id="25797417"/>
<dbReference type="InParanoid" id="G9MU48"/>
<dbReference type="AlphaFoldDB" id="G9MU48"/>
<reference evidence="1 2" key="1">
    <citation type="journal article" date="2011" name="Genome Biol.">
        <title>Comparative genome sequence analysis underscores mycoparasitism as the ancestral life style of Trichoderma.</title>
        <authorList>
            <person name="Kubicek C.P."/>
            <person name="Herrera-Estrella A."/>
            <person name="Seidl-Seiboth V."/>
            <person name="Martinez D.A."/>
            <person name="Druzhinina I.S."/>
            <person name="Thon M."/>
            <person name="Zeilinger S."/>
            <person name="Casas-Flores S."/>
            <person name="Horwitz B.A."/>
            <person name="Mukherjee P.K."/>
            <person name="Mukherjee M."/>
            <person name="Kredics L."/>
            <person name="Alcaraz L.D."/>
            <person name="Aerts A."/>
            <person name="Antal Z."/>
            <person name="Atanasova L."/>
            <person name="Cervantes-Badillo M.G."/>
            <person name="Challacombe J."/>
            <person name="Chertkov O."/>
            <person name="McCluskey K."/>
            <person name="Coulpier F."/>
            <person name="Deshpande N."/>
            <person name="von Doehren H."/>
            <person name="Ebbole D.J."/>
            <person name="Esquivel-Naranjo E.U."/>
            <person name="Fekete E."/>
            <person name="Flipphi M."/>
            <person name="Glaser F."/>
            <person name="Gomez-Rodriguez E.Y."/>
            <person name="Gruber S."/>
            <person name="Han C."/>
            <person name="Henrissat B."/>
            <person name="Hermosa R."/>
            <person name="Hernandez-Onate M."/>
            <person name="Karaffa L."/>
            <person name="Kosti I."/>
            <person name="Le Crom S."/>
            <person name="Lindquist E."/>
            <person name="Lucas S."/>
            <person name="Luebeck M."/>
            <person name="Luebeck P.S."/>
            <person name="Margeot A."/>
            <person name="Metz B."/>
            <person name="Misra M."/>
            <person name="Nevalainen H."/>
            <person name="Omann M."/>
            <person name="Packer N."/>
            <person name="Perrone G."/>
            <person name="Uresti-Rivera E.E."/>
            <person name="Salamov A."/>
            <person name="Schmoll M."/>
            <person name="Seiboth B."/>
            <person name="Shapiro H."/>
            <person name="Sukno S."/>
            <person name="Tamayo-Ramos J.A."/>
            <person name="Tisch D."/>
            <person name="Wiest A."/>
            <person name="Wilkinson H.H."/>
            <person name="Zhang M."/>
            <person name="Coutinho P.M."/>
            <person name="Kenerley C.M."/>
            <person name="Monte E."/>
            <person name="Baker S.E."/>
            <person name="Grigoriev I.V."/>
        </authorList>
    </citation>
    <scope>NUCLEOTIDE SEQUENCE [LARGE SCALE GENOMIC DNA]</scope>
    <source>
        <strain evidence="2">Gv29-8 / FGSC 10586</strain>
    </source>
</reference>
<dbReference type="EMBL" id="ABDF02000042">
    <property type="protein sequence ID" value="EHK22036.1"/>
    <property type="molecule type" value="Genomic_DNA"/>
</dbReference>
<organism evidence="1 2">
    <name type="scientific">Hypocrea virens (strain Gv29-8 / FGSC 10586)</name>
    <name type="common">Gliocladium virens</name>
    <name type="synonym">Trichoderma virens</name>
    <dbReference type="NCBI Taxonomy" id="413071"/>
    <lineage>
        <taxon>Eukaryota</taxon>
        <taxon>Fungi</taxon>
        <taxon>Dikarya</taxon>
        <taxon>Ascomycota</taxon>
        <taxon>Pezizomycotina</taxon>
        <taxon>Sordariomycetes</taxon>
        <taxon>Hypocreomycetidae</taxon>
        <taxon>Hypocreales</taxon>
        <taxon>Hypocreaceae</taxon>
        <taxon>Trichoderma</taxon>
    </lineage>
</organism>
<evidence type="ECO:0000313" key="1">
    <source>
        <dbReference type="EMBL" id="EHK22036.1"/>
    </source>
</evidence>
<proteinExistence type="predicted"/>
<sequence length="231" mass="24669">MTLRSIAIRNKTGVSQAFSIIQAASPPVNDPQNSTCTTILESSPTVSGDGNGRVQFDLTSEYYAFCGTGGEDDSGRLCITVSKALSAKLESNGSKGSKFELSMADSSGSATLTLIDESVSAHGAFSILTDASFSNQYPSNLLYMGVAVKVPHSSTVVPIFATKASPNIQTMFYPAPKYYILPGKFQPGTVISPKEFSNVLTIDFAAVQGNKAEFLFTRDKYDITIKREGNL</sequence>
<evidence type="ECO:0000313" key="2">
    <source>
        <dbReference type="Proteomes" id="UP000007115"/>
    </source>
</evidence>
<accession>G9MU48</accession>
<dbReference type="OrthoDB" id="5413269at2759"/>
<name>G9MU48_HYPVG</name>
<comment type="caution">
    <text evidence="1">The sequence shown here is derived from an EMBL/GenBank/DDBJ whole genome shotgun (WGS) entry which is preliminary data.</text>
</comment>
<dbReference type="HOGENOM" id="CLU_083352_1_0_1"/>